<evidence type="ECO:0000313" key="2">
    <source>
        <dbReference type="Proteomes" id="UP001164737"/>
    </source>
</evidence>
<dbReference type="Proteomes" id="UP001164737">
    <property type="component" value="Chromosome"/>
</dbReference>
<reference evidence="1" key="1">
    <citation type="submission" date="2022-10" db="EMBL/GenBank/DDBJ databases">
        <title>Complete genome sequence resource for Xanthomonas hortorum isolated from Greek Oregano.</title>
        <authorList>
            <person name="Gonzalez-Tobon J."/>
            <person name="Helmann T.C."/>
            <person name="Daughtrey M."/>
            <person name="Stodghill P.V."/>
            <person name="Filiatrault M.J."/>
        </authorList>
    </citation>
    <scope>NUCLEOTIDE SEQUENCE</scope>
    <source>
        <strain evidence="1">Oregano 108</strain>
    </source>
</reference>
<dbReference type="EMBL" id="CP107241">
    <property type="protein sequence ID" value="WAH64810.1"/>
    <property type="molecule type" value="Genomic_DNA"/>
</dbReference>
<accession>A0AA47ET09</accession>
<dbReference type="RefSeq" id="WP_268213850.1">
    <property type="nucleotide sequence ID" value="NZ_CP107241.1"/>
</dbReference>
<proteinExistence type="predicted"/>
<gene>
    <name evidence="1" type="ORF">OEG85_02070</name>
</gene>
<evidence type="ECO:0000313" key="1">
    <source>
        <dbReference type="EMBL" id="WAH64810.1"/>
    </source>
</evidence>
<name>A0AA47ET09_9XANT</name>
<organism evidence="1 2">
    <name type="scientific">Xanthomonas hortorum</name>
    <dbReference type="NCBI Taxonomy" id="56454"/>
    <lineage>
        <taxon>Bacteria</taxon>
        <taxon>Pseudomonadati</taxon>
        <taxon>Pseudomonadota</taxon>
        <taxon>Gammaproteobacteria</taxon>
        <taxon>Lysobacterales</taxon>
        <taxon>Lysobacteraceae</taxon>
        <taxon>Xanthomonas</taxon>
    </lineage>
</organism>
<dbReference type="AlphaFoldDB" id="A0AA47ET09"/>
<protein>
    <submittedName>
        <fullName evidence="1">Uncharacterized protein</fullName>
    </submittedName>
</protein>
<sequence length="197" mass="22482">MSEVPKSNLSLDLQLSDRETYLIGMIVSHWGALEYEVFTQTLLSFDEPNLEAVVLPKAMNNIQFTEVLALWKERVVDKCQDARGSVLRDVYAELLAMKDPRDALVHGMWQWSPENLQRISTVRVKKREIITTHFDAEYLEDFAFSLAKLNFRIRYPQGAVDLAASREPDGFYISRKFLQMMSDMAAAKSNPGESADA</sequence>